<organism evidence="7 8">
    <name type="scientific">Woeseia oceani</name>
    <dbReference type="NCBI Taxonomy" id="1548547"/>
    <lineage>
        <taxon>Bacteria</taxon>
        <taxon>Pseudomonadati</taxon>
        <taxon>Pseudomonadota</taxon>
        <taxon>Gammaproteobacteria</taxon>
        <taxon>Woeseiales</taxon>
        <taxon>Woeseiaceae</taxon>
        <taxon>Woeseia</taxon>
    </lineage>
</organism>
<evidence type="ECO:0000256" key="2">
    <source>
        <dbReference type="ARBA" id="ARBA00022898"/>
    </source>
</evidence>
<dbReference type="GO" id="GO:0003700">
    <property type="term" value="F:DNA-binding transcription factor activity"/>
    <property type="evidence" value="ECO:0007669"/>
    <property type="project" value="InterPro"/>
</dbReference>
<dbReference type="AlphaFoldDB" id="A0A193LCM8"/>
<keyword evidence="3" id="KW-0805">Transcription regulation</keyword>
<dbReference type="EMBL" id="CP016268">
    <property type="protein sequence ID" value="ANO50191.1"/>
    <property type="molecule type" value="Genomic_DNA"/>
</dbReference>
<dbReference type="OrthoDB" id="9808770at2"/>
<dbReference type="Gene3D" id="1.10.10.10">
    <property type="entry name" value="Winged helix-like DNA-binding domain superfamily/Winged helix DNA-binding domain"/>
    <property type="match status" value="1"/>
</dbReference>
<feature type="domain" description="HTH gntR-type" evidence="6">
    <location>
        <begin position="13"/>
        <end position="81"/>
    </location>
</feature>
<keyword evidence="4" id="KW-0238">DNA-binding</keyword>
<dbReference type="InterPro" id="IPR036390">
    <property type="entry name" value="WH_DNA-bd_sf"/>
</dbReference>
<dbReference type="InterPro" id="IPR051446">
    <property type="entry name" value="HTH_trans_reg/aminotransferase"/>
</dbReference>
<dbReference type="KEGG" id="woc:BA177_02220"/>
<dbReference type="InterPro" id="IPR015424">
    <property type="entry name" value="PyrdxlP-dep_Trfase"/>
</dbReference>
<dbReference type="PRINTS" id="PR00035">
    <property type="entry name" value="HTHGNTR"/>
</dbReference>
<dbReference type="Gene3D" id="3.40.640.10">
    <property type="entry name" value="Type I PLP-dependent aspartate aminotransferase-like (Major domain)"/>
    <property type="match status" value="1"/>
</dbReference>
<dbReference type="SUPFAM" id="SSF53383">
    <property type="entry name" value="PLP-dependent transferases"/>
    <property type="match status" value="1"/>
</dbReference>
<evidence type="ECO:0000313" key="7">
    <source>
        <dbReference type="EMBL" id="ANO50191.1"/>
    </source>
</evidence>
<dbReference type="Pfam" id="PF00155">
    <property type="entry name" value="Aminotran_1_2"/>
    <property type="match status" value="1"/>
</dbReference>
<dbReference type="STRING" id="1548547.BA177_02220"/>
<evidence type="ECO:0000259" key="6">
    <source>
        <dbReference type="PROSITE" id="PS50949"/>
    </source>
</evidence>
<evidence type="ECO:0000256" key="1">
    <source>
        <dbReference type="ARBA" id="ARBA00005384"/>
    </source>
</evidence>
<dbReference type="InterPro" id="IPR036388">
    <property type="entry name" value="WH-like_DNA-bd_sf"/>
</dbReference>
<dbReference type="InterPro" id="IPR004839">
    <property type="entry name" value="Aminotransferase_I/II_large"/>
</dbReference>
<keyword evidence="8" id="KW-1185">Reference proteome</keyword>
<dbReference type="PANTHER" id="PTHR46577:SF1">
    <property type="entry name" value="HTH-TYPE TRANSCRIPTIONAL REGULATORY PROTEIN GABR"/>
    <property type="match status" value="1"/>
</dbReference>
<dbReference type="SMART" id="SM00345">
    <property type="entry name" value="HTH_GNTR"/>
    <property type="match status" value="1"/>
</dbReference>
<accession>A0A193LCM8</accession>
<comment type="similarity">
    <text evidence="1">In the C-terminal section; belongs to the class-I pyridoxal-phosphate-dependent aminotransferase family.</text>
</comment>
<dbReference type="Proteomes" id="UP000092695">
    <property type="component" value="Chromosome"/>
</dbReference>
<dbReference type="GO" id="GO:0003677">
    <property type="term" value="F:DNA binding"/>
    <property type="evidence" value="ECO:0007669"/>
    <property type="project" value="UniProtKB-KW"/>
</dbReference>
<keyword evidence="7" id="KW-0032">Aminotransferase</keyword>
<sequence length="493" mass="55000">MYQLFHLKAKSGASLQKQIVEQIVAAIAQGHITAETPLPPSRILASQLGVARNTVTLAYQRLKEDGYLLSRERSGYFVNPEFLNQIPVSRPVPEPVENAQTPDWDSRLKISLSEQRNIRKPQDWQHYKYPFIYGQVDHSLFPTNHWRECCRDAVSVGAIRDWANDHVDNDDSVLIDQIHKQILPRRGIWAEPDQILITVGAQHALYMLARLLLSADVTVGIEDPGYVDFRNIASLSGARIRGLPIDENGLILSPDIDECDYLYATPSHQSPTTITMSLQRRYELLERAVSSSFVIIEDDYESEIAFSDNPTPALKSLDCNERVIYVGSLSKTLAPGLRMGYVVGSTRFIAELRQLRRLMIRHPAANNQRSVALFLARGYHDALTRALVGAYRERYAVLKQALNSYMPSATLSESVGGSCVWVQGPAGLNAGLLRKRAAAAGILIEAGDIHFLGAEPPRNYFRLGFSSIPLEKIEPGIRELGRIADQLMNDSAA</sequence>
<gene>
    <name evidence="7" type="ORF">BA177_02220</name>
</gene>
<dbReference type="GO" id="GO:0008483">
    <property type="term" value="F:transaminase activity"/>
    <property type="evidence" value="ECO:0007669"/>
    <property type="project" value="UniProtKB-KW"/>
</dbReference>
<dbReference type="InterPro" id="IPR015421">
    <property type="entry name" value="PyrdxlP-dep_Trfase_major"/>
</dbReference>
<evidence type="ECO:0000256" key="5">
    <source>
        <dbReference type="ARBA" id="ARBA00023163"/>
    </source>
</evidence>
<reference evidence="7 8" key="1">
    <citation type="submission" date="2016-06" db="EMBL/GenBank/DDBJ databases">
        <title>Complete genome sequence of a deep-branching marine Gamma Proteobacterium Woeseia oceani type strain XK5.</title>
        <authorList>
            <person name="Mu D."/>
            <person name="Du Z."/>
        </authorList>
    </citation>
    <scope>NUCLEOTIDE SEQUENCE [LARGE SCALE GENOMIC DNA]</scope>
    <source>
        <strain evidence="7 8">XK5</strain>
    </source>
</reference>
<keyword evidence="7" id="KW-0808">Transferase</keyword>
<dbReference type="GO" id="GO:0030170">
    <property type="term" value="F:pyridoxal phosphate binding"/>
    <property type="evidence" value="ECO:0007669"/>
    <property type="project" value="InterPro"/>
</dbReference>
<dbReference type="PANTHER" id="PTHR46577">
    <property type="entry name" value="HTH-TYPE TRANSCRIPTIONAL REGULATORY PROTEIN GABR"/>
    <property type="match status" value="1"/>
</dbReference>
<dbReference type="Pfam" id="PF00392">
    <property type="entry name" value="GntR"/>
    <property type="match status" value="1"/>
</dbReference>
<dbReference type="SUPFAM" id="SSF46785">
    <property type="entry name" value="Winged helix' DNA-binding domain"/>
    <property type="match status" value="1"/>
</dbReference>
<evidence type="ECO:0000256" key="4">
    <source>
        <dbReference type="ARBA" id="ARBA00023125"/>
    </source>
</evidence>
<dbReference type="InterPro" id="IPR000524">
    <property type="entry name" value="Tscrpt_reg_HTH_GntR"/>
</dbReference>
<evidence type="ECO:0000256" key="3">
    <source>
        <dbReference type="ARBA" id="ARBA00023015"/>
    </source>
</evidence>
<name>A0A193LCM8_9GAMM</name>
<dbReference type="CDD" id="cd00609">
    <property type="entry name" value="AAT_like"/>
    <property type="match status" value="1"/>
</dbReference>
<proteinExistence type="inferred from homology"/>
<dbReference type="CDD" id="cd07377">
    <property type="entry name" value="WHTH_GntR"/>
    <property type="match status" value="1"/>
</dbReference>
<keyword evidence="5" id="KW-0804">Transcription</keyword>
<dbReference type="PROSITE" id="PS50949">
    <property type="entry name" value="HTH_GNTR"/>
    <property type="match status" value="1"/>
</dbReference>
<protein>
    <submittedName>
        <fullName evidence="7">2-aminoadipate aminotransferase</fullName>
    </submittedName>
</protein>
<evidence type="ECO:0000313" key="8">
    <source>
        <dbReference type="Proteomes" id="UP000092695"/>
    </source>
</evidence>
<keyword evidence="2" id="KW-0663">Pyridoxal phosphate</keyword>